<dbReference type="EMBL" id="CP016757">
    <property type="protein sequence ID" value="ANZ45280.1"/>
    <property type="molecule type" value="Genomic_DNA"/>
</dbReference>
<reference evidence="2" key="1">
    <citation type="submission" date="2016-08" db="EMBL/GenBank/DDBJ databases">
        <title>Complete genome of Cloacibacillus porcorum.</title>
        <authorList>
            <person name="Looft T."/>
            <person name="Bayles D.O."/>
            <person name="Alt D.P."/>
        </authorList>
    </citation>
    <scope>NUCLEOTIDE SEQUENCE [LARGE SCALE GENOMIC DNA]</scope>
    <source>
        <strain evidence="2">CL-84</strain>
    </source>
</reference>
<organism evidence="2 3">
    <name type="scientific">Cloacibacillus porcorum</name>
    <dbReference type="NCBI Taxonomy" id="1197717"/>
    <lineage>
        <taxon>Bacteria</taxon>
        <taxon>Thermotogati</taxon>
        <taxon>Synergistota</taxon>
        <taxon>Synergistia</taxon>
        <taxon>Synergistales</taxon>
        <taxon>Synergistaceae</taxon>
        <taxon>Cloacibacillus</taxon>
    </lineage>
</organism>
<evidence type="ECO:0000313" key="3">
    <source>
        <dbReference type="Proteomes" id="UP000093044"/>
    </source>
</evidence>
<proteinExistence type="predicted"/>
<feature type="compositionally biased region" description="Polar residues" evidence="1">
    <location>
        <begin position="19"/>
        <end position="36"/>
    </location>
</feature>
<dbReference type="KEGG" id="cpor:BED41_09480"/>
<evidence type="ECO:0000256" key="1">
    <source>
        <dbReference type="SAM" id="MobiDB-lite"/>
    </source>
</evidence>
<dbReference type="Proteomes" id="UP000093044">
    <property type="component" value="Chromosome"/>
</dbReference>
<name>A0A1B2I5P0_9BACT</name>
<accession>A0A1B2I5P0</accession>
<feature type="region of interest" description="Disordered" evidence="1">
    <location>
        <begin position="1"/>
        <end position="62"/>
    </location>
</feature>
<dbReference type="AlphaFoldDB" id="A0A1B2I5P0"/>
<evidence type="ECO:0000313" key="2">
    <source>
        <dbReference type="EMBL" id="ANZ45280.1"/>
    </source>
</evidence>
<keyword evidence="3" id="KW-1185">Reference proteome</keyword>
<gene>
    <name evidence="2" type="ORF">BED41_09480</name>
</gene>
<sequence>MGKPEPLKGHLAAYGAGASTKQTESSITSKTGQSISYPAKATMRTDNETLASPPEKSWSAEVKKKRKMSLQQLSLKNSNKPVISITHKDNKVK</sequence>
<protein>
    <submittedName>
        <fullName evidence="2">Uncharacterized protein</fullName>
    </submittedName>
</protein>